<dbReference type="EMBL" id="CP132353">
    <property type="protein sequence ID" value="WLS77437.1"/>
    <property type="molecule type" value="Genomic_DNA"/>
</dbReference>
<dbReference type="SUPFAM" id="SSF140804">
    <property type="entry name" value="YidB-like"/>
    <property type="match status" value="1"/>
</dbReference>
<dbReference type="Proteomes" id="UP001228139">
    <property type="component" value="Chromosome"/>
</dbReference>
<evidence type="ECO:0000313" key="1">
    <source>
        <dbReference type="EMBL" id="WLS77437.1"/>
    </source>
</evidence>
<dbReference type="InterPro" id="IPR027405">
    <property type="entry name" value="YidB-like"/>
</dbReference>
<sequence length="126" mass="13519">MSLLEKVLGMCGLNVRTTQEVKGVLEWVEQQGGLHAIVDHLQRGEFSEVVNSWLGDENNVALSSDIVGKMFNSEAIEQLASKMGISTGNAQDLLAKYLPQLIDKASSAGAVDKKADLTSIMGQLTS</sequence>
<dbReference type="Gene3D" id="1.10.10.690">
    <property type="entry name" value="YidB-like"/>
    <property type="match status" value="1"/>
</dbReference>
<evidence type="ECO:0000313" key="2">
    <source>
        <dbReference type="Proteomes" id="UP001228139"/>
    </source>
</evidence>
<dbReference type="RefSeq" id="WP_306206347.1">
    <property type="nucleotide sequence ID" value="NZ_CP132353.1"/>
</dbReference>
<accession>A0AA50HLG7</accession>
<gene>
    <name evidence="1" type="ORF">Q3V30_13190</name>
</gene>
<proteinExistence type="predicted"/>
<keyword evidence="2" id="KW-1185">Reference proteome</keyword>
<organism evidence="1 2">
    <name type="scientific">Erwinia pyri</name>
    <dbReference type="NCBI Taxonomy" id="3062598"/>
    <lineage>
        <taxon>Bacteria</taxon>
        <taxon>Pseudomonadati</taxon>
        <taxon>Pseudomonadota</taxon>
        <taxon>Gammaproteobacteria</taxon>
        <taxon>Enterobacterales</taxon>
        <taxon>Erwiniaceae</taxon>
        <taxon>Erwinia</taxon>
    </lineage>
</organism>
<name>A0AA50HLG7_9GAMM</name>
<dbReference type="AlphaFoldDB" id="A0AA50HLG7"/>
<dbReference type="Pfam" id="PF20159">
    <property type="entry name" value="YidB"/>
    <property type="match status" value="1"/>
</dbReference>
<protein>
    <submittedName>
        <fullName evidence="1">YidB family protein</fullName>
    </submittedName>
</protein>
<reference evidence="1 2" key="1">
    <citation type="submission" date="2023-07" db="EMBL/GenBank/DDBJ databases">
        <title>Pathogenic bacteria of pear tree diseases.</title>
        <authorList>
            <person name="Zhang Z."/>
            <person name="He L."/>
            <person name="Huang R."/>
        </authorList>
    </citation>
    <scope>NUCLEOTIDE SEQUENCE [LARGE SCALE GENOMIC DNA]</scope>
    <source>
        <strain evidence="1 2">DE2</strain>
    </source>
</reference>
<dbReference type="InterPro" id="IPR045372">
    <property type="entry name" value="YidB"/>
</dbReference>
<dbReference type="KEGG" id="epi:Q3V30_13190"/>